<keyword evidence="1" id="KW-0812">Transmembrane</keyword>
<proteinExistence type="predicted"/>
<keyword evidence="3" id="KW-1185">Reference proteome</keyword>
<feature type="transmembrane region" description="Helical" evidence="1">
    <location>
        <begin position="45"/>
        <end position="64"/>
    </location>
</feature>
<sequence>MAWLRPGGARDGGEAYQLRFLAGAITLATVVSALAVTAAAGAGQWHGVALTGGYLALILAQALAVRLGAPIRVVAFTIIATVGLLFAASALVPSENQAGQLYWFLLVPLAARAFAVPRHDTVAESQSWRTGFIAGGAALLAVVAIVAYLSTRSGISVNGSRPMSYGVGIDVALFLMSALGLLYVHDLSVRETTAELRRLQALLSMCAWCRKIKSDGEWVGLEQYMAQRKDISLTHGMCPTCYEGQLGGE</sequence>
<accession>A0A143BHM7</accession>
<dbReference type="Proteomes" id="UP000076404">
    <property type="component" value="Chromosome"/>
</dbReference>
<dbReference type="EMBL" id="CP011454">
    <property type="protein sequence ID" value="AMW03914.1"/>
    <property type="molecule type" value="Genomic_DNA"/>
</dbReference>
<feature type="transmembrane region" description="Helical" evidence="1">
    <location>
        <begin position="98"/>
        <end position="116"/>
    </location>
</feature>
<feature type="transmembrane region" description="Helical" evidence="1">
    <location>
        <begin position="20"/>
        <end position="39"/>
    </location>
</feature>
<dbReference type="STRING" id="1379270.GEMMAAP_01765"/>
<dbReference type="RefSeq" id="WP_026849192.1">
    <property type="nucleotide sequence ID" value="NZ_CP011454.1"/>
</dbReference>
<dbReference type="KEGG" id="gph:GEMMAAP_01765"/>
<protein>
    <submittedName>
        <fullName evidence="2">Uncharacterized protein</fullName>
    </submittedName>
</protein>
<dbReference type="eggNOG" id="COG5002">
    <property type="taxonomic scope" value="Bacteria"/>
</dbReference>
<keyword evidence="1" id="KW-0472">Membrane</keyword>
<dbReference type="OrthoDB" id="9815750at2"/>
<evidence type="ECO:0000256" key="1">
    <source>
        <dbReference type="SAM" id="Phobius"/>
    </source>
</evidence>
<dbReference type="AlphaFoldDB" id="A0A143BHM7"/>
<keyword evidence="1" id="KW-1133">Transmembrane helix</keyword>
<feature type="transmembrane region" description="Helical" evidence="1">
    <location>
        <begin position="71"/>
        <end position="92"/>
    </location>
</feature>
<reference evidence="2 3" key="2">
    <citation type="journal article" date="2016" name="Environ. Microbiol. Rep.">
        <title>Metagenomic evidence for the presence of phototrophic Gemmatimonadetes bacteria in diverse environments.</title>
        <authorList>
            <person name="Zeng Y."/>
            <person name="Baumbach J."/>
            <person name="Barbosa E.G."/>
            <person name="Azevedo V."/>
            <person name="Zhang C."/>
            <person name="Koblizek M."/>
        </authorList>
    </citation>
    <scope>NUCLEOTIDE SEQUENCE [LARGE SCALE GENOMIC DNA]</scope>
    <source>
        <strain evidence="2 3">AP64</strain>
    </source>
</reference>
<gene>
    <name evidence="2" type="ORF">GEMMAAP_01765</name>
</gene>
<organism evidence="2 3">
    <name type="scientific">Gemmatimonas phototrophica</name>
    <dbReference type="NCBI Taxonomy" id="1379270"/>
    <lineage>
        <taxon>Bacteria</taxon>
        <taxon>Pseudomonadati</taxon>
        <taxon>Gemmatimonadota</taxon>
        <taxon>Gemmatimonadia</taxon>
        <taxon>Gemmatimonadales</taxon>
        <taxon>Gemmatimonadaceae</taxon>
        <taxon>Gemmatimonas</taxon>
    </lineage>
</organism>
<feature type="transmembrane region" description="Helical" evidence="1">
    <location>
        <begin position="163"/>
        <end position="184"/>
    </location>
</feature>
<reference evidence="2 3" key="1">
    <citation type="journal article" date="2014" name="Proc. Natl. Acad. Sci. U.S.A.">
        <title>Functional type 2 photosynthetic reaction centers found in the rare bacterial phylum Gemmatimonadetes.</title>
        <authorList>
            <person name="Zeng Y."/>
            <person name="Feng F."/>
            <person name="Medova H."/>
            <person name="Dean J."/>
            <person name="Koblizek M."/>
        </authorList>
    </citation>
    <scope>NUCLEOTIDE SEQUENCE [LARGE SCALE GENOMIC DNA]</scope>
    <source>
        <strain evidence="2 3">AP64</strain>
    </source>
</reference>
<feature type="transmembrane region" description="Helical" evidence="1">
    <location>
        <begin position="128"/>
        <end position="151"/>
    </location>
</feature>
<name>A0A143BHM7_9BACT</name>
<evidence type="ECO:0000313" key="2">
    <source>
        <dbReference type="EMBL" id="AMW03914.1"/>
    </source>
</evidence>
<evidence type="ECO:0000313" key="3">
    <source>
        <dbReference type="Proteomes" id="UP000076404"/>
    </source>
</evidence>